<gene>
    <name evidence="4" type="ORF">ESCO_003217</name>
</gene>
<proteinExistence type="inferred from homology"/>
<accession>A0A0M9VSQ5</accession>
<organism evidence="4 5">
    <name type="scientific">Escovopsis weberi</name>
    <dbReference type="NCBI Taxonomy" id="150374"/>
    <lineage>
        <taxon>Eukaryota</taxon>
        <taxon>Fungi</taxon>
        <taxon>Dikarya</taxon>
        <taxon>Ascomycota</taxon>
        <taxon>Pezizomycotina</taxon>
        <taxon>Sordariomycetes</taxon>
        <taxon>Hypocreomycetidae</taxon>
        <taxon>Hypocreales</taxon>
        <taxon>Hypocreaceae</taxon>
        <taxon>Escovopsis</taxon>
    </lineage>
</organism>
<evidence type="ECO:0000256" key="1">
    <source>
        <dbReference type="ARBA" id="ARBA00008324"/>
    </source>
</evidence>
<name>A0A0M9VSQ5_ESCWE</name>
<dbReference type="Gene3D" id="3.10.129.10">
    <property type="entry name" value="Hotdog Thioesterase"/>
    <property type="match status" value="1"/>
</dbReference>
<evidence type="ECO:0000259" key="3">
    <source>
        <dbReference type="Pfam" id="PF03061"/>
    </source>
</evidence>
<evidence type="ECO:0000256" key="2">
    <source>
        <dbReference type="ARBA" id="ARBA00022801"/>
    </source>
</evidence>
<dbReference type="InterPro" id="IPR039298">
    <property type="entry name" value="ACOT13"/>
</dbReference>
<keyword evidence="5" id="KW-1185">Reference proteome</keyword>
<dbReference type="InterPro" id="IPR006683">
    <property type="entry name" value="Thioestr_dom"/>
</dbReference>
<evidence type="ECO:0000313" key="4">
    <source>
        <dbReference type="EMBL" id="KOS17969.1"/>
    </source>
</evidence>
<sequence>MAKAPQDVNQKVIDKINFHLTNEDERKNPVAGGWMKTLLPHIKLVSVDPSLPHPRVVFSFTTQASFSNRFHNLHGGAMATLFDFCTTMPLFLVNKPGFWQTLGVSRTLNVTYLRPVAAGTETLIECDILQIGRKICALRGVLRRKADGQVLAVCEHNKVNVDPEAKL</sequence>
<feature type="domain" description="Thioesterase" evidence="3">
    <location>
        <begin position="71"/>
        <end position="149"/>
    </location>
</feature>
<reference evidence="4 5" key="1">
    <citation type="submission" date="2015-07" db="EMBL/GenBank/DDBJ databases">
        <title>The genome of the fungus Escovopsis weberi, a specialized disease agent of ant agriculture.</title>
        <authorList>
            <person name="de Man T.J."/>
            <person name="Stajich J.E."/>
            <person name="Kubicek C.P."/>
            <person name="Chenthamara K."/>
            <person name="Atanasova L."/>
            <person name="Druzhinina I.S."/>
            <person name="Birnbaum S."/>
            <person name="Barribeau S.M."/>
            <person name="Teiling C."/>
            <person name="Suen G."/>
            <person name="Currie C."/>
            <person name="Gerardo N.M."/>
        </authorList>
    </citation>
    <scope>NUCLEOTIDE SEQUENCE [LARGE SCALE GENOMIC DNA]</scope>
</reference>
<dbReference type="Proteomes" id="UP000053831">
    <property type="component" value="Unassembled WGS sequence"/>
</dbReference>
<protein>
    <submittedName>
        <fullName evidence="4">Acyl-coenzyme A thioesterase 13</fullName>
    </submittedName>
</protein>
<comment type="similarity">
    <text evidence="1">Belongs to the thioesterase PaaI family.</text>
</comment>
<dbReference type="STRING" id="150374.A0A0M9VSQ5"/>
<dbReference type="OrthoDB" id="2831072at2759"/>
<dbReference type="SUPFAM" id="SSF54637">
    <property type="entry name" value="Thioesterase/thiol ester dehydrase-isomerase"/>
    <property type="match status" value="1"/>
</dbReference>
<evidence type="ECO:0000313" key="5">
    <source>
        <dbReference type="Proteomes" id="UP000053831"/>
    </source>
</evidence>
<dbReference type="EMBL" id="LGSR01000022">
    <property type="protein sequence ID" value="KOS17969.1"/>
    <property type="molecule type" value="Genomic_DNA"/>
</dbReference>
<dbReference type="GO" id="GO:0047617">
    <property type="term" value="F:fatty acyl-CoA hydrolase activity"/>
    <property type="evidence" value="ECO:0007669"/>
    <property type="project" value="InterPro"/>
</dbReference>
<comment type="caution">
    <text evidence="4">The sequence shown here is derived from an EMBL/GenBank/DDBJ whole genome shotgun (WGS) entry which is preliminary data.</text>
</comment>
<dbReference type="AlphaFoldDB" id="A0A0M9VSQ5"/>
<dbReference type="CDD" id="cd03443">
    <property type="entry name" value="PaaI_thioesterase"/>
    <property type="match status" value="1"/>
</dbReference>
<dbReference type="Pfam" id="PF03061">
    <property type="entry name" value="4HBT"/>
    <property type="match status" value="1"/>
</dbReference>
<dbReference type="PANTHER" id="PTHR21660:SF1">
    <property type="entry name" value="ACYL-COENZYME A THIOESTERASE 13"/>
    <property type="match status" value="1"/>
</dbReference>
<keyword evidence="2" id="KW-0378">Hydrolase</keyword>
<dbReference type="PANTHER" id="PTHR21660">
    <property type="entry name" value="THIOESTERASE SUPERFAMILY MEMBER-RELATED"/>
    <property type="match status" value="1"/>
</dbReference>
<dbReference type="InterPro" id="IPR029069">
    <property type="entry name" value="HotDog_dom_sf"/>
</dbReference>